<protein>
    <recommendedName>
        <fullName evidence="5">SH3 domain-containing protein</fullName>
    </recommendedName>
</protein>
<sequence>MPTITHTTLSSRATIVENQEQPSPFNPIAIIGFIFAGFVLAGIIVALVVRYMRKNYAAKRLTRRGAAFLDVKGLVRHNHIYDEKSQCSEKRSPSISNQFSRAQLGPLTVLPTKAHTHPSPPASPTRRSQPPTLGPLSSLISYPRLSLGLFRDTSPTSPTSRGFMLNTSTPLPANRQSRSSISSFGLSPRDITGGSPITDVRRVRQPFTAPVLPDELLATRIGERLAVLQSFDDGWCLVARKDPSSSVPMRRSLFGPPGALGTEGLDMGVIPAWCFVKPVRGMFAQRPMRGASLVPAHVPPPPSPSEAKVAPSAPMAAVKARERTDVISWSNF</sequence>
<feature type="region of interest" description="Disordered" evidence="1">
    <location>
        <begin position="154"/>
        <end position="197"/>
    </location>
</feature>
<comment type="caution">
    <text evidence="3">The sequence shown here is derived from an EMBL/GenBank/DDBJ whole genome shotgun (WGS) entry which is preliminary data.</text>
</comment>
<keyword evidence="4" id="KW-1185">Reference proteome</keyword>
<reference evidence="4" key="1">
    <citation type="submission" date="2024-06" db="EMBL/GenBank/DDBJ databases">
        <title>Multi-omics analyses provide insights into the biosynthesis of the anticancer antibiotic pleurotin in Hohenbuehelia grisea.</title>
        <authorList>
            <person name="Weaver J.A."/>
            <person name="Alberti F."/>
        </authorList>
    </citation>
    <scope>NUCLEOTIDE SEQUENCE [LARGE SCALE GENOMIC DNA]</scope>
    <source>
        <strain evidence="4">T-177</strain>
    </source>
</reference>
<feature type="transmembrane region" description="Helical" evidence="2">
    <location>
        <begin position="28"/>
        <end position="49"/>
    </location>
</feature>
<evidence type="ECO:0008006" key="5">
    <source>
        <dbReference type="Google" id="ProtNLM"/>
    </source>
</evidence>
<organism evidence="3 4">
    <name type="scientific">Hohenbuehelia grisea</name>
    <dbReference type="NCBI Taxonomy" id="104357"/>
    <lineage>
        <taxon>Eukaryota</taxon>
        <taxon>Fungi</taxon>
        <taxon>Dikarya</taxon>
        <taxon>Basidiomycota</taxon>
        <taxon>Agaricomycotina</taxon>
        <taxon>Agaricomycetes</taxon>
        <taxon>Agaricomycetidae</taxon>
        <taxon>Agaricales</taxon>
        <taxon>Pleurotineae</taxon>
        <taxon>Pleurotaceae</taxon>
        <taxon>Hohenbuehelia</taxon>
    </lineage>
</organism>
<evidence type="ECO:0000256" key="1">
    <source>
        <dbReference type="SAM" id="MobiDB-lite"/>
    </source>
</evidence>
<evidence type="ECO:0000313" key="4">
    <source>
        <dbReference type="Proteomes" id="UP001556367"/>
    </source>
</evidence>
<evidence type="ECO:0000313" key="3">
    <source>
        <dbReference type="EMBL" id="KAL0955023.1"/>
    </source>
</evidence>
<gene>
    <name evidence="3" type="ORF">HGRIS_003942</name>
</gene>
<feature type="region of interest" description="Disordered" evidence="1">
    <location>
        <begin position="111"/>
        <end position="135"/>
    </location>
</feature>
<keyword evidence="2" id="KW-1133">Transmembrane helix</keyword>
<keyword evidence="2" id="KW-0472">Membrane</keyword>
<dbReference type="Proteomes" id="UP001556367">
    <property type="component" value="Unassembled WGS sequence"/>
</dbReference>
<feature type="compositionally biased region" description="Polar residues" evidence="1">
    <location>
        <begin position="154"/>
        <end position="185"/>
    </location>
</feature>
<accession>A0ABR3JH04</accession>
<dbReference type="EMBL" id="JASNQZ010000007">
    <property type="protein sequence ID" value="KAL0955023.1"/>
    <property type="molecule type" value="Genomic_DNA"/>
</dbReference>
<name>A0ABR3JH04_9AGAR</name>
<proteinExistence type="predicted"/>
<evidence type="ECO:0000256" key="2">
    <source>
        <dbReference type="SAM" id="Phobius"/>
    </source>
</evidence>
<keyword evidence="2" id="KW-0812">Transmembrane</keyword>